<dbReference type="Pfam" id="PF03176">
    <property type="entry name" value="MMPL"/>
    <property type="match status" value="1"/>
</dbReference>
<name>A0ABU2XYL9_9ACTN</name>
<accession>A0ABU2XYL9</accession>
<evidence type="ECO:0000256" key="4">
    <source>
        <dbReference type="ARBA" id="ARBA00023136"/>
    </source>
</evidence>
<feature type="domain" description="Membrane transport protein MMPL" evidence="5">
    <location>
        <begin position="33"/>
        <end position="190"/>
    </location>
</feature>
<keyword evidence="4" id="KW-0472">Membrane</keyword>
<evidence type="ECO:0000313" key="6">
    <source>
        <dbReference type="EMBL" id="MDT0550592.1"/>
    </source>
</evidence>
<evidence type="ECO:0000256" key="1">
    <source>
        <dbReference type="ARBA" id="ARBA00004141"/>
    </source>
</evidence>
<keyword evidence="3" id="KW-1133">Transmembrane helix</keyword>
<organism evidence="6 7">
    <name type="scientific">Streptomyces lonegramiae</name>
    <dbReference type="NCBI Taxonomy" id="3075524"/>
    <lineage>
        <taxon>Bacteria</taxon>
        <taxon>Bacillati</taxon>
        <taxon>Actinomycetota</taxon>
        <taxon>Actinomycetes</taxon>
        <taxon>Kitasatosporales</taxon>
        <taxon>Streptomycetaceae</taxon>
        <taxon>Streptomyces</taxon>
    </lineage>
</organism>
<evidence type="ECO:0000256" key="2">
    <source>
        <dbReference type="ARBA" id="ARBA00022692"/>
    </source>
</evidence>
<comment type="subcellular location">
    <subcellularLocation>
        <location evidence="1">Membrane</location>
        <topology evidence="1">Multi-pass membrane protein</topology>
    </subcellularLocation>
</comment>
<proteinExistence type="predicted"/>
<evidence type="ECO:0000259" key="5">
    <source>
        <dbReference type="Pfam" id="PF03176"/>
    </source>
</evidence>
<dbReference type="Proteomes" id="UP001180754">
    <property type="component" value="Unassembled WGS sequence"/>
</dbReference>
<gene>
    <name evidence="6" type="ORF">RND15_49400</name>
</gene>
<comment type="caution">
    <text evidence="6">The sequence shown here is derived from an EMBL/GenBank/DDBJ whole genome shotgun (WGS) entry which is preliminary data.</text>
</comment>
<feature type="non-terminal residue" evidence="6">
    <location>
        <position position="1"/>
    </location>
</feature>
<reference evidence="6" key="1">
    <citation type="submission" date="2024-05" db="EMBL/GenBank/DDBJ databases">
        <title>30 novel species of actinomycetes from the DSMZ collection.</title>
        <authorList>
            <person name="Nouioui I."/>
        </authorList>
    </citation>
    <scope>NUCLEOTIDE SEQUENCE</scope>
    <source>
        <strain evidence="6">DSM 41529</strain>
    </source>
</reference>
<evidence type="ECO:0000256" key="3">
    <source>
        <dbReference type="ARBA" id="ARBA00022989"/>
    </source>
</evidence>
<keyword evidence="2" id="KW-0812">Transmembrane</keyword>
<dbReference type="RefSeq" id="WP_311731095.1">
    <property type="nucleotide sequence ID" value="NZ_JAVRFD010000274.1"/>
</dbReference>
<protein>
    <submittedName>
        <fullName evidence="6">MMPL family transporter</fullName>
    </submittedName>
</protein>
<dbReference type="EMBL" id="JAVRFD010000274">
    <property type="protein sequence ID" value="MDT0550592.1"/>
    <property type="molecule type" value="Genomic_DNA"/>
</dbReference>
<keyword evidence="7" id="KW-1185">Reference proteome</keyword>
<feature type="non-terminal residue" evidence="6">
    <location>
        <position position="190"/>
    </location>
</feature>
<sequence length="190" mass="21476">IRNYLYWEPHCYNIPMCWSIRSIFDTLDGIDTMTDDIQKLMPDMDRLDELMPQMLTIMPPMITTMKNMKNMMLTMQATMGGLQDQMEAMMENQTAMGQAFDASKNDDSFYLPPETFDNPDFKRGMKMFLSPDGKAARMIITHEGTPATPEGISHIDAIKDSAFDAIKATPLSDAKIYVAGTASAYKDIQD</sequence>
<dbReference type="InterPro" id="IPR004869">
    <property type="entry name" value="MMPL_dom"/>
</dbReference>
<evidence type="ECO:0000313" key="7">
    <source>
        <dbReference type="Proteomes" id="UP001180754"/>
    </source>
</evidence>